<organism evidence="2 3">
    <name type="scientific">Cylicostephanus goldi</name>
    <name type="common">Nematode worm</name>
    <dbReference type="NCBI Taxonomy" id="71465"/>
    <lineage>
        <taxon>Eukaryota</taxon>
        <taxon>Metazoa</taxon>
        <taxon>Ecdysozoa</taxon>
        <taxon>Nematoda</taxon>
        <taxon>Chromadorea</taxon>
        <taxon>Rhabditida</taxon>
        <taxon>Rhabditina</taxon>
        <taxon>Rhabditomorpha</taxon>
        <taxon>Strongyloidea</taxon>
        <taxon>Strongylidae</taxon>
        <taxon>Cylicostephanus</taxon>
    </lineage>
</organism>
<reference evidence="2 3" key="1">
    <citation type="submission" date="2018-11" db="EMBL/GenBank/DDBJ databases">
        <authorList>
            <consortium name="Pathogen Informatics"/>
        </authorList>
    </citation>
    <scope>NUCLEOTIDE SEQUENCE [LARGE SCALE GENOMIC DNA]</scope>
</reference>
<gene>
    <name evidence="2" type="ORF">CGOC_LOCUS4492</name>
</gene>
<keyword evidence="1" id="KW-1133">Transmembrane helix</keyword>
<evidence type="ECO:0000313" key="2">
    <source>
        <dbReference type="EMBL" id="VDK58944.1"/>
    </source>
</evidence>
<keyword evidence="1" id="KW-0812">Transmembrane</keyword>
<dbReference type="EMBL" id="UYRV01012497">
    <property type="protein sequence ID" value="VDK58944.1"/>
    <property type="molecule type" value="Genomic_DNA"/>
</dbReference>
<dbReference type="OrthoDB" id="5838719at2759"/>
<proteinExistence type="predicted"/>
<feature type="transmembrane region" description="Helical" evidence="1">
    <location>
        <begin position="33"/>
        <end position="52"/>
    </location>
</feature>
<keyword evidence="3" id="KW-1185">Reference proteome</keyword>
<evidence type="ECO:0000256" key="1">
    <source>
        <dbReference type="SAM" id="Phobius"/>
    </source>
</evidence>
<dbReference type="AlphaFoldDB" id="A0A3P6SVD6"/>
<accession>A0A3P6SVD6</accession>
<dbReference type="Proteomes" id="UP000271889">
    <property type="component" value="Unassembled WGS sequence"/>
</dbReference>
<protein>
    <submittedName>
        <fullName evidence="2">Uncharacterized protein</fullName>
    </submittedName>
</protein>
<name>A0A3P6SVD6_CYLGO</name>
<evidence type="ECO:0000313" key="3">
    <source>
        <dbReference type="Proteomes" id="UP000271889"/>
    </source>
</evidence>
<keyword evidence="1" id="KW-0472">Membrane</keyword>
<sequence length="97" mass="11076">MSTLLHALLISALASLVGIAGLGYRRFILMRNAAIHVLAFLVCAYVYIRWVVSRLVPRIRGLNLKFLDLNHHLRFEPPEFIDRGFSDLTKYGKPLLL</sequence>